<dbReference type="PROSITE" id="PS51358">
    <property type="entry name" value="NOP"/>
    <property type="match status" value="1"/>
</dbReference>
<evidence type="ECO:0000256" key="6">
    <source>
        <dbReference type="ARBA" id="ARBA00022771"/>
    </source>
</evidence>
<feature type="compositionally biased region" description="Acidic residues" evidence="12">
    <location>
        <begin position="11"/>
        <end position="24"/>
    </location>
</feature>
<dbReference type="InterPro" id="IPR042239">
    <property type="entry name" value="Nop_C"/>
</dbReference>
<dbReference type="PANTHER" id="PTHR13904:SF0">
    <property type="entry name" value="U4_U6 SMALL NUCLEAR RIBONUCLEOPROTEIN PRP31"/>
    <property type="match status" value="1"/>
</dbReference>
<evidence type="ECO:0000256" key="2">
    <source>
        <dbReference type="ARBA" id="ARBA00005572"/>
    </source>
</evidence>
<proteinExistence type="inferred from homology"/>
<evidence type="ECO:0000256" key="10">
    <source>
        <dbReference type="ARBA" id="ARBA00023242"/>
    </source>
</evidence>
<evidence type="ECO:0000259" key="13">
    <source>
        <dbReference type="PROSITE" id="PS51358"/>
    </source>
</evidence>
<dbReference type="SMART" id="SM00931">
    <property type="entry name" value="NOSIC"/>
    <property type="match status" value="1"/>
</dbReference>
<organism evidence="14 15">
    <name type="scientific">Durusdinium trenchii</name>
    <dbReference type="NCBI Taxonomy" id="1381693"/>
    <lineage>
        <taxon>Eukaryota</taxon>
        <taxon>Sar</taxon>
        <taxon>Alveolata</taxon>
        <taxon>Dinophyceae</taxon>
        <taxon>Suessiales</taxon>
        <taxon>Symbiodiniaceae</taxon>
        <taxon>Durusdinium</taxon>
    </lineage>
</organism>
<evidence type="ECO:0000256" key="4">
    <source>
        <dbReference type="ARBA" id="ARBA00022723"/>
    </source>
</evidence>
<sequence length="2194" mass="247132">MATLADSFLQDLEDLEEPDPEAEEPAAKKAKKGKKAPVEKDLSTAALVDDEEEAEEIPDAIQVFMNNEKSGSSSVSEMLKNDEFQKLMDEVRERKDEQPALELGKQLSEEDTEYPLITRCNSLVREIDDEMMNIHRFVRDIYSKKFPELESIVTSPLDYLQVVQRIGNTKDLTTIDFSDILPNTAVMAITVTASMTAGTQLPRQELDKMLVGCDEAFLLNDCKRDVLLYLESRMSGLAPNLSALLGAALAAKLITAAGGLLNLARMPAQNIILVGSQKKSLLGMGSGAYSTQGIIFLSDLIVSTPMEFRNRAVKLVAGKCGLAARVDSFHESPLGQVGTQLREKILQSLAKAQEPPPAKQKKTLPPPEDRPRAKRGGKRHRRIKEKYGQSEFKKMLNRTKFGVDPEDNIYTEEWGLGLPYFEGKPVPLKAAKVSKEKQLQRNIQAMKRQRAAASAGNESGLSSSLAFTPVQGIELANPSAQRKAPDVGEKYFSNSAGMMRAEGVSDVMYNKLPLAAQNAILDKPWLEDGFKIEYGQEYCAVLVRALRLRSAIVLLDGIDEASDVKGVLQSYIMRRLVPMEISLVLTSRPEGVSADLSTLKQSFAIMSLKPLSDKQQKDIILNQVQSEGNEFFEKMMGFADIRAKHDLIYYHEAFPDPKDRRYMEKQLPAVNRFKKEDGSWDPTMVQHLKGQVIKAIPTGTAPSSAYLKAASGYFTGELFRVMDKLLKEKKPTADLDAVLKEKFPGTDAFKPGPSLAKKLYELAEKKKVTNNQDLWSKVVCNTDQLLTAAEDFKPVFEKAVDALCKYVQEELKKTAQEGQQISYDYDLVLGPLKDPVRVCEKAADDYADRFPDFLAESNVVDVIRARLVCTSGSQMKTFLKKISESYETEIEGQKVKLSLARAKNKFSSKDSDPSRFRNVLLNLELSRDGQSHFVELQVHHKLILDFNDESHAHDYYDFFRRELANQYGKEMEASLNFMLEERMLLFKEISEVPVLLSVMTMALLHSNQMPSNLFELYDMGLQNILSSQLGDVTKEDIVEIWRLMQLVALNNQLNQKRIFMQKDVETALVEDKHLLPVWAKFVEKGEVPFVKILADGDDAEYQFRHLSFQEALASQALAEQNQLGLEAAERFKRVGGGFAEFLNIPFYRNMLRIGAGRVGDVFGRYWPLTSSLTDDGRAGLWNLLLGAKKLILASFLRPDASTYKSYEKAAFPPGSEDWFFTIFMFGKPKGNGSLMYNLSKIKSQVKNLQAALVTHEACHILFRNQGLDVSAFEVPSIAFPMSWDGHGQALDVSKAPPRIGLQLSFNWKNSLLHFEESEVVCLDPAQPKSQIPDRAPELHRLSGPRWIFVSETPQEPYNFNPCVCTKVIPVYMRGSHCSFLSSSPKLAATSVSGDVKRGQRTEKTGNILAHQAKVQPKTTFTTEWPPPPWRIAASEEVEGVMMSTYQFYHRAAAVEGATEGVESVKVSTRWLAATGGGGNDVMVSTYQSSYELKSSHALSDFVTVPPAGKQRVSEEKYRFHRTEEVIAAAGGHSVGSGFAGGHLEQHYGRVAQVARASRRRQMVATQFLCMRATFLTWRMARGMKDPDPPPEVTEAAASSVAMGESKNETAGDTPALPEVLAEKEGLDDLEAPVSKAKHYEDSGGNAEVFRPKDAEKGLAFLMNLWSRAWNDQGNRLSDFQRVLNEMALPELPPSAPQQLRRWSRRGVAWDFRLEPWPIMQMGIIAPVPKVKDPNDLEAARSEATAKSERIQKKVCSEWALALRGETTKEWSTEFSPWKMLADGVIRDDIILPDQAPAMRCERGHELKLMQTSGGNQCDRCNENDDNQGHNKIHFRCQPCDFDVCIYCAQRIKEAYWKAHAHHDWAAERRDQAMRCACRLSSSSATRVPEELEKPRCPPGRHIYKRTKPGDERCACGREEALYRCENRECQHAICRKCFLREGLRLRRPWDSDTVLEGWQLLPVDAVRLDHPTKKQIMIARRRQAKGKQWQDLFSLRHFRQALNVEFFTHRMEPEKAASFLTKHVDRFQSSSREVRVLEPNKALPPMRRPWPTCQRGHFLDQTQSSTKGRLCNVCGKFAGGYHCSRCQGYKVCRLCYVQMSDRCRAAQRINKENHNEDFLRCLAAKRRLWRTRPEEHVRTSLRGPMPTAFFTHRLEDSEVAACFLKKFQAILVPPSTSTPTATNTEKPKLPEGEQ</sequence>
<evidence type="ECO:0000256" key="5">
    <source>
        <dbReference type="ARBA" id="ARBA00022728"/>
    </source>
</evidence>
<evidence type="ECO:0000256" key="3">
    <source>
        <dbReference type="ARBA" id="ARBA00022664"/>
    </source>
</evidence>
<evidence type="ECO:0000313" key="15">
    <source>
        <dbReference type="Proteomes" id="UP001642484"/>
    </source>
</evidence>
<feature type="region of interest" description="Disordered" evidence="12">
    <location>
        <begin position="2174"/>
        <end position="2194"/>
    </location>
</feature>
<keyword evidence="7" id="KW-0862">Zinc</keyword>
<reference evidence="14 15" key="1">
    <citation type="submission" date="2024-02" db="EMBL/GenBank/DDBJ databases">
        <authorList>
            <person name="Chen Y."/>
            <person name="Shah S."/>
            <person name="Dougan E. K."/>
            <person name="Thang M."/>
            <person name="Chan C."/>
        </authorList>
    </citation>
    <scope>NUCLEOTIDE SEQUENCE [LARGE SCALE GENOMIC DNA]</scope>
</reference>
<keyword evidence="15" id="KW-1185">Reference proteome</keyword>
<dbReference type="Gene3D" id="1.10.246.90">
    <property type="entry name" value="Nop domain"/>
    <property type="match status" value="1"/>
</dbReference>
<feature type="compositionally biased region" description="Basic residues" evidence="12">
    <location>
        <begin position="372"/>
        <end position="382"/>
    </location>
</feature>
<dbReference type="Proteomes" id="UP001642484">
    <property type="component" value="Unassembled WGS sequence"/>
</dbReference>
<name>A0ABP0QGU2_9DINO</name>
<dbReference type="InterPro" id="IPR036070">
    <property type="entry name" value="Nop_dom_sf"/>
</dbReference>
<comment type="caution">
    <text evidence="14">The sequence shown here is derived from an EMBL/GenBank/DDBJ whole genome shotgun (WGS) entry which is preliminary data.</text>
</comment>
<feature type="region of interest" description="Disordered" evidence="12">
    <location>
        <begin position="1"/>
        <end position="54"/>
    </location>
</feature>
<dbReference type="SUPFAM" id="SSF89124">
    <property type="entry name" value="Nop domain"/>
    <property type="match status" value="1"/>
</dbReference>
<keyword evidence="9" id="KW-0508">mRNA splicing</keyword>
<dbReference type="PROSITE" id="PS01357">
    <property type="entry name" value="ZF_ZZ_1"/>
    <property type="match status" value="1"/>
</dbReference>
<feature type="region of interest" description="Disordered" evidence="12">
    <location>
        <begin position="350"/>
        <end position="382"/>
    </location>
</feature>
<dbReference type="PANTHER" id="PTHR13904">
    <property type="entry name" value="PRE-MRNA SPLICING FACTOR PRP31"/>
    <property type="match status" value="1"/>
</dbReference>
<dbReference type="Gene3D" id="1.10.287.4070">
    <property type="match status" value="1"/>
</dbReference>
<keyword evidence="3" id="KW-0507">mRNA processing</keyword>
<dbReference type="EMBL" id="CAXAMN010024506">
    <property type="protein sequence ID" value="CAK9087303.1"/>
    <property type="molecule type" value="Genomic_DNA"/>
</dbReference>
<gene>
    <name evidence="14" type="ORF">CCMP2556_LOCUS42220</name>
</gene>
<evidence type="ECO:0000256" key="7">
    <source>
        <dbReference type="ARBA" id="ARBA00022833"/>
    </source>
</evidence>
<keyword evidence="11" id="KW-0687">Ribonucleoprotein</keyword>
<feature type="domain" description="Nop" evidence="13">
    <location>
        <begin position="237"/>
        <end position="354"/>
    </location>
</feature>
<comment type="subcellular location">
    <subcellularLocation>
        <location evidence="1">Nucleus</location>
    </subcellularLocation>
</comment>
<evidence type="ECO:0000256" key="1">
    <source>
        <dbReference type="ARBA" id="ARBA00004123"/>
    </source>
</evidence>
<dbReference type="InterPro" id="IPR012976">
    <property type="entry name" value="NOSIC"/>
</dbReference>
<dbReference type="InterPro" id="IPR002687">
    <property type="entry name" value="Nop_dom"/>
</dbReference>
<keyword evidence="5" id="KW-0747">Spliceosome</keyword>
<dbReference type="InterPro" id="IPR027105">
    <property type="entry name" value="Prp31"/>
</dbReference>
<protein>
    <recommendedName>
        <fullName evidence="13">Nop domain-containing protein</fullName>
    </recommendedName>
</protein>
<dbReference type="Pfam" id="PF09785">
    <property type="entry name" value="Prp31_C"/>
    <property type="match status" value="1"/>
</dbReference>
<feature type="region of interest" description="Disordered" evidence="12">
    <location>
        <begin position="1583"/>
        <end position="1612"/>
    </location>
</feature>
<dbReference type="Pfam" id="PF01798">
    <property type="entry name" value="Nop"/>
    <property type="match status" value="1"/>
</dbReference>
<dbReference type="InterPro" id="IPR019175">
    <property type="entry name" value="Prp31_C"/>
</dbReference>
<keyword evidence="4" id="KW-0479">Metal-binding</keyword>
<keyword evidence="8" id="KW-0694">RNA-binding</keyword>
<feature type="compositionally biased region" description="Basic and acidic residues" evidence="12">
    <location>
        <begin position="2185"/>
        <end position="2194"/>
    </location>
</feature>
<keyword evidence="6" id="KW-0863">Zinc-finger</keyword>
<evidence type="ECO:0000256" key="12">
    <source>
        <dbReference type="SAM" id="MobiDB-lite"/>
    </source>
</evidence>
<keyword evidence="10" id="KW-0539">Nucleus</keyword>
<evidence type="ECO:0000313" key="14">
    <source>
        <dbReference type="EMBL" id="CAK9087303.1"/>
    </source>
</evidence>
<accession>A0ABP0QGU2</accession>
<dbReference type="InterPro" id="IPR000433">
    <property type="entry name" value="Znf_ZZ"/>
</dbReference>
<evidence type="ECO:0000256" key="9">
    <source>
        <dbReference type="ARBA" id="ARBA00023187"/>
    </source>
</evidence>
<evidence type="ECO:0000256" key="11">
    <source>
        <dbReference type="ARBA" id="ARBA00023274"/>
    </source>
</evidence>
<evidence type="ECO:0000256" key="8">
    <source>
        <dbReference type="ARBA" id="ARBA00022884"/>
    </source>
</evidence>
<comment type="similarity">
    <text evidence="2">Belongs to the PRP31 family.</text>
</comment>